<dbReference type="PROSITE" id="PS50097">
    <property type="entry name" value="BTB"/>
    <property type="match status" value="1"/>
</dbReference>
<dbReference type="AlphaFoldDB" id="A0A9P7URA2"/>
<dbReference type="SUPFAM" id="SSF54695">
    <property type="entry name" value="POZ domain"/>
    <property type="match status" value="1"/>
</dbReference>
<proteinExistence type="predicted"/>
<feature type="domain" description="BTB" evidence="1">
    <location>
        <begin position="28"/>
        <end position="92"/>
    </location>
</feature>
<protein>
    <recommendedName>
        <fullName evidence="1">BTB domain-containing protein</fullName>
    </recommendedName>
</protein>
<dbReference type="GeneID" id="66079315"/>
<dbReference type="KEGG" id="more:E1B28_010239"/>
<evidence type="ECO:0000313" key="3">
    <source>
        <dbReference type="Proteomes" id="UP001049176"/>
    </source>
</evidence>
<dbReference type="InterPro" id="IPR011333">
    <property type="entry name" value="SKP1/BTB/POZ_sf"/>
</dbReference>
<sequence>MSDSNSNGQANGDLKRTGKSEKYFLNGADVFFLVGGSYFRVHSYFFLRESHKFEQFLSSNLHKGGGNDIHSAIQLNQVTAQEFERFLWVFYNPIHGVYDAPVEDWESILKLAHLWSFPEVKALAIRELQKLDMPDVDRITMYQDYAVEAELISPIILRLCQRDYNLDYAEAEKLGMSTAVLVYQGRELLRSAPGSGGRSPLPTGIDEQEAQQMINVLLKRSPAVARQANGANWSDTSRPGSPGIL</sequence>
<comment type="caution">
    <text evidence="2">The sequence shown here is derived from an EMBL/GenBank/DDBJ whole genome shotgun (WGS) entry which is preliminary data.</text>
</comment>
<dbReference type="CDD" id="cd18186">
    <property type="entry name" value="BTB_POZ_ZBTB_KLHL-like"/>
    <property type="match status" value="1"/>
</dbReference>
<keyword evidence="3" id="KW-1185">Reference proteome</keyword>
<dbReference type="Pfam" id="PF00651">
    <property type="entry name" value="BTB"/>
    <property type="match status" value="1"/>
</dbReference>
<reference evidence="2" key="1">
    <citation type="journal article" date="2021" name="Genome Biol. Evol.">
        <title>The assembled and annotated genome of the fairy-ring fungus Marasmius oreades.</title>
        <authorList>
            <person name="Hiltunen M."/>
            <person name="Ament-Velasquez S.L."/>
            <person name="Johannesson H."/>
        </authorList>
    </citation>
    <scope>NUCLEOTIDE SEQUENCE</scope>
    <source>
        <strain evidence="2">03SP1</strain>
    </source>
</reference>
<dbReference type="RefSeq" id="XP_043007658.1">
    <property type="nucleotide sequence ID" value="XM_043155193.1"/>
</dbReference>
<dbReference type="OrthoDB" id="9997739at2759"/>
<dbReference type="InterPro" id="IPR000210">
    <property type="entry name" value="BTB/POZ_dom"/>
</dbReference>
<name>A0A9P7URA2_9AGAR</name>
<evidence type="ECO:0000313" key="2">
    <source>
        <dbReference type="EMBL" id="KAG7091188.1"/>
    </source>
</evidence>
<dbReference type="Gene3D" id="3.30.710.10">
    <property type="entry name" value="Potassium Channel Kv1.1, Chain A"/>
    <property type="match status" value="1"/>
</dbReference>
<organism evidence="2 3">
    <name type="scientific">Marasmius oreades</name>
    <name type="common">fairy-ring Marasmius</name>
    <dbReference type="NCBI Taxonomy" id="181124"/>
    <lineage>
        <taxon>Eukaryota</taxon>
        <taxon>Fungi</taxon>
        <taxon>Dikarya</taxon>
        <taxon>Basidiomycota</taxon>
        <taxon>Agaricomycotina</taxon>
        <taxon>Agaricomycetes</taxon>
        <taxon>Agaricomycetidae</taxon>
        <taxon>Agaricales</taxon>
        <taxon>Marasmiineae</taxon>
        <taxon>Marasmiaceae</taxon>
        <taxon>Marasmius</taxon>
    </lineage>
</organism>
<gene>
    <name evidence="2" type="ORF">E1B28_010239</name>
</gene>
<dbReference type="Proteomes" id="UP001049176">
    <property type="component" value="Chromosome 6"/>
</dbReference>
<accession>A0A9P7URA2</accession>
<dbReference type="EMBL" id="CM032186">
    <property type="protein sequence ID" value="KAG7091188.1"/>
    <property type="molecule type" value="Genomic_DNA"/>
</dbReference>
<evidence type="ECO:0000259" key="1">
    <source>
        <dbReference type="PROSITE" id="PS50097"/>
    </source>
</evidence>